<keyword evidence="3" id="KW-1185">Reference proteome</keyword>
<sequence>MDLSQLPSFCCSPRLPQFRLEGNLACSVGLTIDQLNHDPNGESAGYDWISASIQHEGMLQGERQAARLNQPRSASSLASRDRCASFSPTVR</sequence>
<proteinExistence type="predicted"/>
<accession>A0A9P7QRR8</accession>
<dbReference type="Proteomes" id="UP000699042">
    <property type="component" value="Unassembled WGS sequence"/>
</dbReference>
<evidence type="ECO:0000313" key="3">
    <source>
        <dbReference type="Proteomes" id="UP000699042"/>
    </source>
</evidence>
<evidence type="ECO:0000256" key="1">
    <source>
        <dbReference type="SAM" id="MobiDB-lite"/>
    </source>
</evidence>
<feature type="region of interest" description="Disordered" evidence="1">
    <location>
        <begin position="65"/>
        <end position="91"/>
    </location>
</feature>
<name>A0A9P7QRR8_9PEZI</name>
<organism evidence="2 3">
    <name type="scientific">Colletotrichum scovillei</name>
    <dbReference type="NCBI Taxonomy" id="1209932"/>
    <lineage>
        <taxon>Eukaryota</taxon>
        <taxon>Fungi</taxon>
        <taxon>Dikarya</taxon>
        <taxon>Ascomycota</taxon>
        <taxon>Pezizomycotina</taxon>
        <taxon>Sordariomycetes</taxon>
        <taxon>Hypocreomycetidae</taxon>
        <taxon>Glomerellales</taxon>
        <taxon>Glomerellaceae</taxon>
        <taxon>Colletotrichum</taxon>
        <taxon>Colletotrichum acutatum species complex</taxon>
    </lineage>
</organism>
<dbReference type="EMBL" id="JAESDN010000014">
    <property type="protein sequence ID" value="KAG7041795.1"/>
    <property type="molecule type" value="Genomic_DNA"/>
</dbReference>
<dbReference type="AlphaFoldDB" id="A0A9P7QRR8"/>
<protein>
    <submittedName>
        <fullName evidence="2">Uncharacterized protein</fullName>
    </submittedName>
</protein>
<gene>
    <name evidence="2" type="ORF">JMJ77_012313</name>
</gene>
<evidence type="ECO:0000313" key="2">
    <source>
        <dbReference type="EMBL" id="KAG7041795.1"/>
    </source>
</evidence>
<comment type="caution">
    <text evidence="2">The sequence shown here is derived from an EMBL/GenBank/DDBJ whole genome shotgun (WGS) entry which is preliminary data.</text>
</comment>
<reference evidence="2" key="1">
    <citation type="submission" date="2021-05" db="EMBL/GenBank/DDBJ databases">
        <title>Comparative genomics of three Colletotrichum scovillei strains and genetic complementation revealed genes involved fungal growth and virulence on chili pepper.</title>
        <authorList>
            <person name="Hsieh D.-K."/>
            <person name="Chuang S.-C."/>
            <person name="Chen C.-Y."/>
            <person name="Chao Y.-T."/>
            <person name="Lu M.-Y.J."/>
            <person name="Lee M.-H."/>
            <person name="Shih M.-C."/>
        </authorList>
    </citation>
    <scope>NUCLEOTIDE SEQUENCE</scope>
    <source>
        <strain evidence="2">Coll-153</strain>
    </source>
</reference>